<dbReference type="GO" id="GO:0043041">
    <property type="term" value="P:amino acid activation for nonribosomal peptide biosynthetic process"/>
    <property type="evidence" value="ECO:0007669"/>
    <property type="project" value="TreeGrafter"/>
</dbReference>
<accession>A0A7Y8FJS1</accession>
<feature type="non-terminal residue" evidence="2">
    <location>
        <position position="1"/>
    </location>
</feature>
<dbReference type="PANTHER" id="PTHR45527:SF14">
    <property type="entry name" value="PLIPASTATIN SYNTHASE SUBUNIT B"/>
    <property type="match status" value="1"/>
</dbReference>
<dbReference type="GO" id="GO:0044550">
    <property type="term" value="P:secondary metabolite biosynthetic process"/>
    <property type="evidence" value="ECO:0007669"/>
    <property type="project" value="TreeGrafter"/>
</dbReference>
<dbReference type="EMBL" id="JACARF010000093">
    <property type="protein sequence ID" value="NWE80373.1"/>
    <property type="molecule type" value="Genomic_DNA"/>
</dbReference>
<proteinExistence type="predicted"/>
<dbReference type="GO" id="GO:0005829">
    <property type="term" value="C:cytosol"/>
    <property type="evidence" value="ECO:0007669"/>
    <property type="project" value="TreeGrafter"/>
</dbReference>
<dbReference type="GO" id="GO:0031177">
    <property type="term" value="F:phosphopantetheine binding"/>
    <property type="evidence" value="ECO:0007669"/>
    <property type="project" value="TreeGrafter"/>
</dbReference>
<gene>
    <name evidence="2" type="ORF">HX828_32900</name>
</gene>
<dbReference type="RefSeq" id="WP_177116311.1">
    <property type="nucleotide sequence ID" value="NZ_JACARF010000093.1"/>
</dbReference>
<dbReference type="InterPro" id="IPR000873">
    <property type="entry name" value="AMP-dep_synth/lig_dom"/>
</dbReference>
<dbReference type="SUPFAM" id="SSF56801">
    <property type="entry name" value="Acetyl-CoA synthetase-like"/>
    <property type="match status" value="1"/>
</dbReference>
<dbReference type="AlphaFoldDB" id="A0A7Y8FJS1"/>
<comment type="caution">
    <text evidence="2">The sequence shown here is derived from an EMBL/GenBank/DDBJ whole genome shotgun (WGS) entry which is preliminary data.</text>
</comment>
<dbReference type="Pfam" id="PF00501">
    <property type="entry name" value="AMP-binding"/>
    <property type="match status" value="1"/>
</dbReference>
<dbReference type="Gene3D" id="3.40.50.12780">
    <property type="entry name" value="N-terminal domain of ligase-like"/>
    <property type="match status" value="1"/>
</dbReference>
<dbReference type="Proteomes" id="UP000537188">
    <property type="component" value="Unassembled WGS sequence"/>
</dbReference>
<feature type="domain" description="AMP-dependent synthetase/ligase" evidence="1">
    <location>
        <begin position="4"/>
        <end position="108"/>
    </location>
</feature>
<sequence>LNQTPSAFLQLSGAALANSAVRLEHLRYVIFGGESLELGKLEAFHQAFAHVALVNMYGITETCVHVTYKAIDAADIAAGISNVGRPIPTTVAYVLDTQQRLLPIGVAG</sequence>
<dbReference type="InterPro" id="IPR042099">
    <property type="entry name" value="ANL_N_sf"/>
</dbReference>
<name>A0A7Y8FJS1_9PSED</name>
<evidence type="ECO:0000313" key="2">
    <source>
        <dbReference type="EMBL" id="NWE80373.1"/>
    </source>
</evidence>
<organism evidence="2 3">
    <name type="scientific">Pseudomonas yamanorum</name>
    <dbReference type="NCBI Taxonomy" id="515393"/>
    <lineage>
        <taxon>Bacteria</taxon>
        <taxon>Pseudomonadati</taxon>
        <taxon>Pseudomonadota</taxon>
        <taxon>Gammaproteobacteria</taxon>
        <taxon>Pseudomonadales</taxon>
        <taxon>Pseudomonadaceae</taxon>
        <taxon>Pseudomonas</taxon>
    </lineage>
</organism>
<reference evidence="2 3" key="1">
    <citation type="submission" date="2020-04" db="EMBL/GenBank/DDBJ databases">
        <title>Molecular characterization of pseudomonads from Agaricus bisporus reveal novel blotch 2 pathogens in Western Europe.</title>
        <authorList>
            <person name="Taparia T."/>
            <person name="Krijger M."/>
            <person name="Haynes E."/>
            <person name="Elpinstone J.G."/>
            <person name="Noble R."/>
            <person name="Van Der Wolf J."/>
        </authorList>
    </citation>
    <scope>NUCLEOTIDE SEQUENCE [LARGE SCALE GENOMIC DNA]</scope>
    <source>
        <strain evidence="2 3">IPO3781</strain>
    </source>
</reference>
<feature type="non-terminal residue" evidence="2">
    <location>
        <position position="108"/>
    </location>
</feature>
<evidence type="ECO:0000259" key="1">
    <source>
        <dbReference type="Pfam" id="PF00501"/>
    </source>
</evidence>
<dbReference type="PANTHER" id="PTHR45527">
    <property type="entry name" value="NONRIBOSOMAL PEPTIDE SYNTHETASE"/>
    <property type="match status" value="1"/>
</dbReference>
<evidence type="ECO:0000313" key="3">
    <source>
        <dbReference type="Proteomes" id="UP000537188"/>
    </source>
</evidence>
<protein>
    <submittedName>
        <fullName evidence="2">AMP-binding protein</fullName>
    </submittedName>
</protein>